<dbReference type="InterPro" id="IPR015590">
    <property type="entry name" value="Aldehyde_DH_dom"/>
</dbReference>
<protein>
    <submittedName>
        <fullName evidence="3">2,5-dioxovalerate dehydrogenase</fullName>
    </submittedName>
    <submittedName>
        <fullName evidence="4">NADP-dependent aldehyde dehydrogenase</fullName>
    </submittedName>
</protein>
<dbReference type="Proteomes" id="UP000198717">
    <property type="component" value="Unassembled WGS sequence"/>
</dbReference>
<reference evidence="4 5" key="1">
    <citation type="submission" date="2016-10" db="EMBL/GenBank/DDBJ databases">
        <authorList>
            <person name="Varghese N."/>
            <person name="Submissions S."/>
        </authorList>
    </citation>
    <scope>NUCLEOTIDE SEQUENCE [LARGE SCALE GENOMIC DNA]</scope>
    <source>
        <strain evidence="4 5">DSM 2260</strain>
    </source>
</reference>
<keyword evidence="5" id="KW-1185">Reference proteome</keyword>
<dbReference type="Proteomes" id="UP000321224">
    <property type="component" value="Unassembled WGS sequence"/>
</dbReference>
<name>A0A511HIR7_9BACT</name>
<dbReference type="EMBL" id="FNAJ01000014">
    <property type="protein sequence ID" value="SDE89950.1"/>
    <property type="molecule type" value="Genomic_DNA"/>
</dbReference>
<dbReference type="Gene3D" id="3.40.605.10">
    <property type="entry name" value="Aldehyde Dehydrogenase, Chain A, domain 1"/>
    <property type="match status" value="1"/>
</dbReference>
<evidence type="ECO:0000313" key="6">
    <source>
        <dbReference type="Proteomes" id="UP000321224"/>
    </source>
</evidence>
<evidence type="ECO:0000259" key="2">
    <source>
        <dbReference type="Pfam" id="PF00171"/>
    </source>
</evidence>
<dbReference type="InterPro" id="IPR016163">
    <property type="entry name" value="Ald_DH_C"/>
</dbReference>
<dbReference type="RefSeq" id="WP_090493457.1">
    <property type="nucleotide sequence ID" value="NZ_BJVY01000034.1"/>
</dbReference>
<proteinExistence type="predicted"/>
<dbReference type="GO" id="GO:0016620">
    <property type="term" value="F:oxidoreductase activity, acting on the aldehyde or oxo group of donors, NAD or NADP as acceptor"/>
    <property type="evidence" value="ECO:0007669"/>
    <property type="project" value="InterPro"/>
</dbReference>
<accession>A0A511HIR7</accession>
<organism evidence="3 6">
    <name type="scientific">Myxococcus virescens</name>
    <dbReference type="NCBI Taxonomy" id="83456"/>
    <lineage>
        <taxon>Bacteria</taxon>
        <taxon>Pseudomonadati</taxon>
        <taxon>Myxococcota</taxon>
        <taxon>Myxococcia</taxon>
        <taxon>Myxococcales</taxon>
        <taxon>Cystobacterineae</taxon>
        <taxon>Myxococcaceae</taxon>
        <taxon>Myxococcus</taxon>
    </lineage>
</organism>
<evidence type="ECO:0000256" key="1">
    <source>
        <dbReference type="ARBA" id="ARBA00023002"/>
    </source>
</evidence>
<comment type="caution">
    <text evidence="3">The sequence shown here is derived from an EMBL/GenBank/DDBJ whole genome shotgun (WGS) entry which is preliminary data.</text>
</comment>
<dbReference type="CDD" id="cd07129">
    <property type="entry name" value="ALDH_KGSADH"/>
    <property type="match status" value="1"/>
</dbReference>
<dbReference type="SUPFAM" id="SSF53720">
    <property type="entry name" value="ALDH-like"/>
    <property type="match status" value="1"/>
</dbReference>
<gene>
    <name evidence="3" type="ORF">MVI01_52450</name>
    <name evidence="4" type="ORF">SAMN04488504_114105</name>
</gene>
<dbReference type="InterPro" id="IPR016161">
    <property type="entry name" value="Ald_DH/histidinol_DH"/>
</dbReference>
<reference evidence="3 6" key="2">
    <citation type="submission" date="2019-07" db="EMBL/GenBank/DDBJ databases">
        <title>Whole genome shotgun sequence of Myxococcus virescens NBRC 100334.</title>
        <authorList>
            <person name="Hosoyama A."/>
            <person name="Uohara A."/>
            <person name="Ohji S."/>
            <person name="Ichikawa N."/>
        </authorList>
    </citation>
    <scope>NUCLEOTIDE SEQUENCE [LARGE SCALE GENOMIC DNA]</scope>
    <source>
        <strain evidence="3 6">NBRC 100334</strain>
    </source>
</reference>
<dbReference type="PANTHER" id="PTHR43353">
    <property type="entry name" value="SUCCINATE-SEMIALDEHYDE DEHYDROGENASE, MITOCHONDRIAL"/>
    <property type="match status" value="1"/>
</dbReference>
<keyword evidence="1" id="KW-0560">Oxidoreductase</keyword>
<dbReference type="Pfam" id="PF00171">
    <property type="entry name" value="Aldedh"/>
    <property type="match status" value="1"/>
</dbReference>
<dbReference type="InterPro" id="IPR050740">
    <property type="entry name" value="Aldehyde_DH_Superfamily"/>
</dbReference>
<dbReference type="InterPro" id="IPR044151">
    <property type="entry name" value="ALDH_KGSADH"/>
</dbReference>
<dbReference type="Gene3D" id="3.40.309.10">
    <property type="entry name" value="Aldehyde Dehydrogenase, Chain A, domain 2"/>
    <property type="match status" value="1"/>
</dbReference>
<feature type="domain" description="Aldehyde dehydrogenase" evidence="2">
    <location>
        <begin position="25"/>
        <end position="465"/>
    </location>
</feature>
<evidence type="ECO:0000313" key="5">
    <source>
        <dbReference type="Proteomes" id="UP000198717"/>
    </source>
</evidence>
<dbReference type="EMBL" id="BJVY01000034">
    <property type="protein sequence ID" value="GEL73461.1"/>
    <property type="molecule type" value="Genomic_DNA"/>
</dbReference>
<dbReference type="InterPro" id="IPR016162">
    <property type="entry name" value="Ald_DH_N"/>
</dbReference>
<dbReference type="AlphaFoldDB" id="A0A511HIR7"/>
<evidence type="ECO:0000313" key="4">
    <source>
        <dbReference type="EMBL" id="SDE89950.1"/>
    </source>
</evidence>
<evidence type="ECO:0000313" key="3">
    <source>
        <dbReference type="EMBL" id="GEL73461.1"/>
    </source>
</evidence>
<sequence>MSWMGLSLIGAERGEPGGPTFTGWNPAEGVALEPRFHGARPQEVERACVLAEQAAPTLAALPSRQRAVFLEHIAEALLAAEADFLAVTPKETGLPPARIQGELGRAAGQFRQFARLLEEGSWVDARIDRALPERRPLPRPDLRSVLRPVGPVAVFGASNFPLAFSVAGGDTASALAAGCPVVAKAHPAHPATSERAGLAIRAAVVACGLHEGVFSLLFDAGTEVGASLVSHPAIRAVGFTGSRGGGRALMALAAARPVPIPVFAEMGSINPIFLLPEALAARPQAMADALATSILQGAGQFCTSPGLLVAVEGPGYEVFRARLAEKLGAASAAPMLTPAIAERFREGVSRLAARTDTRTCARGESKAALGAAALFEAEARVVLAERALTEEVFGSCAVLTVARDAAELVRVASRLEGQLTATVMMDAGDTALAAELLPTLSDRVGRVLMNGVPTGVEVCPAMVHGGPFPASSDGRFTAVGTGAIRRFVRPVCFQDVPDALLPPELREANPLHLWRTVEGVLKQE</sequence>
<dbReference type="PANTHER" id="PTHR43353:SF3">
    <property type="entry name" value="ALDEHYDE DEHYDROGENASE-RELATED"/>
    <property type="match status" value="1"/>
</dbReference>